<dbReference type="Proteomes" id="UP000061569">
    <property type="component" value="Chromosome"/>
</dbReference>
<dbReference type="EMBL" id="CP013140">
    <property type="protein sequence ID" value="ALN57563.1"/>
    <property type="molecule type" value="Genomic_DNA"/>
</dbReference>
<proteinExistence type="predicted"/>
<evidence type="ECO:0000313" key="1">
    <source>
        <dbReference type="EMBL" id="ALN57563.1"/>
    </source>
</evidence>
<dbReference type="OrthoDB" id="9925627at2"/>
<reference evidence="1 2" key="1">
    <citation type="submission" date="2015-11" db="EMBL/GenBank/DDBJ databases">
        <title>Genome sequences of Lysobacter enzymogenes strain C3 and Lysobacter antibioticus ATCC 29479.</title>
        <authorList>
            <person name="Kobayashi D.Y."/>
        </authorList>
    </citation>
    <scope>NUCLEOTIDE SEQUENCE [LARGE SCALE GENOMIC DNA]</scope>
    <source>
        <strain evidence="1 2">C3</strain>
    </source>
</reference>
<evidence type="ECO:0000313" key="2">
    <source>
        <dbReference type="Proteomes" id="UP000061569"/>
    </source>
</evidence>
<organism evidence="1 2">
    <name type="scientific">Lysobacter enzymogenes</name>
    <dbReference type="NCBI Taxonomy" id="69"/>
    <lineage>
        <taxon>Bacteria</taxon>
        <taxon>Pseudomonadati</taxon>
        <taxon>Pseudomonadota</taxon>
        <taxon>Gammaproteobacteria</taxon>
        <taxon>Lysobacterales</taxon>
        <taxon>Lysobacteraceae</taxon>
        <taxon>Lysobacter</taxon>
    </lineage>
</organism>
<gene>
    <name evidence="1" type="ORF">GLE_2214</name>
</gene>
<sequence>MNCKSRILGSSLGLLLLIAPHADAQKRRAQQQPPKDNATYTAALARSAETCPEHSDQRTRPGVVAVPAAALKVLESRGYALCPDTRLDTTTPVVWYGKQGVFAWNPASAGAPKILAAQAAAYARSEEFPGATVVWKSNGKLAEGALVPSFRKR</sequence>
<dbReference type="PATRIC" id="fig|69.6.peg.2176"/>
<name>A0A0S2DG77_LYSEN</name>
<protein>
    <submittedName>
        <fullName evidence="1">Uncharacterized protein</fullName>
    </submittedName>
</protein>
<dbReference type="AlphaFoldDB" id="A0A0S2DG77"/>
<dbReference type="KEGG" id="lez:GLE_2214"/>
<accession>A0A0S2DG77</accession>